<dbReference type="EMBL" id="QGML01001505">
    <property type="protein sequence ID" value="TVY88899.1"/>
    <property type="molecule type" value="Genomic_DNA"/>
</dbReference>
<reference evidence="1 2" key="1">
    <citation type="submission" date="2018-05" db="EMBL/GenBank/DDBJ databases">
        <title>Genome sequencing and assembly of the regulated plant pathogen Lachnellula willkommii and related sister species for the development of diagnostic species identification markers.</title>
        <authorList>
            <person name="Giroux E."/>
            <person name="Bilodeau G."/>
        </authorList>
    </citation>
    <scope>NUCLEOTIDE SEQUENCE [LARGE SCALE GENOMIC DNA]</scope>
    <source>
        <strain evidence="1 2">CBS 172.35</strain>
    </source>
</reference>
<gene>
    <name evidence="1" type="ORF">LAWI1_G005136</name>
</gene>
<sequence>MAGLKIHNTNAFLFLNILIFLLCKTYLQTTLQNLRDTRVLLLPCSGSEFSIFLEIKIAPLSYFTSSLSQYIKLTSTPNSLHLP</sequence>
<dbReference type="AlphaFoldDB" id="A0A559M7G6"/>
<proteinExistence type="predicted"/>
<protein>
    <submittedName>
        <fullName evidence="1">Uncharacterized protein</fullName>
    </submittedName>
</protein>
<comment type="caution">
    <text evidence="1">The sequence shown here is derived from an EMBL/GenBank/DDBJ whole genome shotgun (WGS) entry which is preliminary data.</text>
</comment>
<evidence type="ECO:0000313" key="2">
    <source>
        <dbReference type="Proteomes" id="UP000315522"/>
    </source>
</evidence>
<keyword evidence="2" id="KW-1185">Reference proteome</keyword>
<evidence type="ECO:0000313" key="1">
    <source>
        <dbReference type="EMBL" id="TVY88899.1"/>
    </source>
</evidence>
<organism evidence="1 2">
    <name type="scientific">Lachnellula willkommii</name>
    <dbReference type="NCBI Taxonomy" id="215461"/>
    <lineage>
        <taxon>Eukaryota</taxon>
        <taxon>Fungi</taxon>
        <taxon>Dikarya</taxon>
        <taxon>Ascomycota</taxon>
        <taxon>Pezizomycotina</taxon>
        <taxon>Leotiomycetes</taxon>
        <taxon>Helotiales</taxon>
        <taxon>Lachnaceae</taxon>
        <taxon>Lachnellula</taxon>
    </lineage>
</organism>
<accession>A0A559M7G6</accession>
<dbReference type="Proteomes" id="UP000315522">
    <property type="component" value="Unassembled WGS sequence"/>
</dbReference>
<name>A0A559M7G6_9HELO</name>